<dbReference type="Proteomes" id="UP000248640">
    <property type="component" value="Chromosome 1"/>
</dbReference>
<dbReference type="InterPro" id="IPR050222">
    <property type="entry name" value="MATE_MdtK"/>
</dbReference>
<dbReference type="NCBIfam" id="TIGR00797">
    <property type="entry name" value="matE"/>
    <property type="match status" value="1"/>
</dbReference>
<dbReference type="PANTHER" id="PTHR43298:SF2">
    <property type="entry name" value="FMN_FAD EXPORTER YEEO-RELATED"/>
    <property type="match status" value="1"/>
</dbReference>
<protein>
    <submittedName>
        <fullName evidence="2">Multidrug resistance protein PmpM</fullName>
    </submittedName>
</protein>
<dbReference type="CDD" id="cd13131">
    <property type="entry name" value="MATE_NorM_like"/>
    <property type="match status" value="1"/>
</dbReference>
<gene>
    <name evidence="2" type="primary">pmpM_2</name>
    <name evidence="2" type="ORF">NCTC10038_02090</name>
</gene>
<keyword evidence="1" id="KW-0813">Transport</keyword>
<dbReference type="GeneID" id="61638045"/>
<sequence>MSAYRRAYFQEVSSTGRLVLPLLVGHVSVGLIAVVDNVIAGHHGTVTLAAVTLGTALMWLPMLIPIGTLIALTAQVATLSGAGRESEIGAVFRQAVWLAVGMGGLMFLFLSLVPLGLEAAGIAAEVIPQTQAFLAAVRWGSPALTVFFCMRYLSEGMRWMRPTMVFGFGGLCVLAPLGYGLTHGQWGLPELGAQGLGIASATLMWLQAILFALYLWRTPRFAHLRLFQRFDWPDLAQLQRLLGIGMPIGVAILMQGGLFIASSLLIGQLGAIPLAAHQIAVNVAQVCFMVPVAVAEATTVRVGHALGRGDCTGIRRATMAGYGIVCVTQLFSAAVLLFAHAEIAQLYTRDAAVIALASSLLLYAALLQLPDGLQMLASGALRGLQDTRVPMMIAVFSYWGIGMPLGAWLGLGLGWGPQGMWVGLITALGIAMVLMGWRFHNSPRLLTKAVSPSQSRL</sequence>
<dbReference type="InterPro" id="IPR002528">
    <property type="entry name" value="MATE_fam"/>
</dbReference>
<reference evidence="2 3" key="1">
    <citation type="submission" date="2018-06" db="EMBL/GenBank/DDBJ databases">
        <authorList>
            <consortium name="Pathogen Informatics"/>
            <person name="Doyle S."/>
        </authorList>
    </citation>
    <scope>NUCLEOTIDE SEQUENCE [LARGE SCALE GENOMIC DNA]</scope>
    <source>
        <strain evidence="2 3">NCTC10038</strain>
    </source>
</reference>
<dbReference type="Pfam" id="PF01554">
    <property type="entry name" value="MatE"/>
    <property type="match status" value="2"/>
</dbReference>
<dbReference type="RefSeq" id="WP_053255273.1">
    <property type="nucleotide sequence ID" value="NZ_CP028517.1"/>
</dbReference>
<evidence type="ECO:0000313" key="2">
    <source>
        <dbReference type="EMBL" id="SQF90683.1"/>
    </source>
</evidence>
<evidence type="ECO:0000313" key="3">
    <source>
        <dbReference type="Proteomes" id="UP000248640"/>
    </source>
</evidence>
<proteinExistence type="predicted"/>
<evidence type="ECO:0000256" key="1">
    <source>
        <dbReference type="ARBA" id="ARBA00022448"/>
    </source>
</evidence>
<dbReference type="GO" id="GO:0042910">
    <property type="term" value="F:xenobiotic transmembrane transporter activity"/>
    <property type="evidence" value="ECO:0007669"/>
    <property type="project" value="InterPro"/>
</dbReference>
<dbReference type="EMBL" id="LS483372">
    <property type="protein sequence ID" value="SQF90683.1"/>
    <property type="molecule type" value="Genomic_DNA"/>
</dbReference>
<dbReference type="GO" id="GO:0015297">
    <property type="term" value="F:antiporter activity"/>
    <property type="evidence" value="ECO:0007669"/>
    <property type="project" value="InterPro"/>
</dbReference>
<dbReference type="AlphaFoldDB" id="A0A3M3XRR5"/>
<dbReference type="PANTHER" id="PTHR43298">
    <property type="entry name" value="MULTIDRUG RESISTANCE PROTEIN NORM-RELATED"/>
    <property type="match status" value="1"/>
</dbReference>
<organism evidence="2 3">
    <name type="scientific">Pseudomonas fluorescens</name>
    <dbReference type="NCBI Taxonomy" id="294"/>
    <lineage>
        <taxon>Bacteria</taxon>
        <taxon>Pseudomonadati</taxon>
        <taxon>Pseudomonadota</taxon>
        <taxon>Gammaproteobacteria</taxon>
        <taxon>Pseudomonadales</taxon>
        <taxon>Pseudomonadaceae</taxon>
        <taxon>Pseudomonas</taxon>
    </lineage>
</organism>
<accession>A0A3M3XRR5</accession>
<dbReference type="GO" id="GO:0005886">
    <property type="term" value="C:plasma membrane"/>
    <property type="evidence" value="ECO:0007669"/>
    <property type="project" value="TreeGrafter"/>
</dbReference>
<name>A0A3M3XRR5_PSEFL</name>